<organism evidence="1 2">
    <name type="scientific">Marivirga atlantica</name>
    <dbReference type="NCBI Taxonomy" id="1548457"/>
    <lineage>
        <taxon>Bacteria</taxon>
        <taxon>Pseudomonadati</taxon>
        <taxon>Bacteroidota</taxon>
        <taxon>Cytophagia</taxon>
        <taxon>Cytophagales</taxon>
        <taxon>Marivirgaceae</taxon>
        <taxon>Marivirga</taxon>
    </lineage>
</organism>
<evidence type="ECO:0000313" key="2">
    <source>
        <dbReference type="Proteomes" id="UP000642920"/>
    </source>
</evidence>
<sequence length="150" mass="16882">MRNILIASVLILFACKSSHMKSQQIEQGVQGQVRWFQGNMMPSIGGDTPKGKAVERKIYFCQPLKMDELQRDESNTLFLGVDGLAIKHTTSDAEGNYKLELAPGEYSVFTKEENGFYANQFNGEGYVNIVKVEKDEITTLDIKITYQASF</sequence>
<keyword evidence="1" id="KW-0121">Carboxypeptidase</keyword>
<protein>
    <submittedName>
        <fullName evidence="1">Carboxypeptidase regulatory-like domain-containing protein</fullName>
    </submittedName>
</protein>
<accession>A0A937AGD1</accession>
<gene>
    <name evidence="1" type="ORF">JKP34_13420</name>
</gene>
<proteinExistence type="predicted"/>
<comment type="caution">
    <text evidence="1">The sequence shown here is derived from an EMBL/GenBank/DDBJ whole genome shotgun (WGS) entry which is preliminary data.</text>
</comment>
<dbReference type="AlphaFoldDB" id="A0A937AGD1"/>
<keyword evidence="2" id="KW-1185">Reference proteome</keyword>
<dbReference type="PROSITE" id="PS51257">
    <property type="entry name" value="PROKAR_LIPOPROTEIN"/>
    <property type="match status" value="1"/>
</dbReference>
<dbReference type="EMBL" id="JAERQG010000003">
    <property type="protein sequence ID" value="MBL0766261.1"/>
    <property type="molecule type" value="Genomic_DNA"/>
</dbReference>
<keyword evidence="1" id="KW-0378">Hydrolase</keyword>
<keyword evidence="1" id="KW-0645">Protease</keyword>
<dbReference type="SUPFAM" id="SSF117074">
    <property type="entry name" value="Hypothetical protein PA1324"/>
    <property type="match status" value="1"/>
</dbReference>
<name>A0A937AGD1_9BACT</name>
<dbReference type="Proteomes" id="UP000642920">
    <property type="component" value="Unassembled WGS sequence"/>
</dbReference>
<dbReference type="RefSeq" id="WP_201922422.1">
    <property type="nucleotide sequence ID" value="NZ_JAERQG010000003.1"/>
</dbReference>
<reference evidence="1" key="1">
    <citation type="submission" date="2021-01" db="EMBL/GenBank/DDBJ databases">
        <title>Marivirga sp. nov., isolated from intertidal surface sediments.</title>
        <authorList>
            <person name="Zhang M."/>
        </authorList>
    </citation>
    <scope>NUCLEOTIDE SEQUENCE</scope>
    <source>
        <strain evidence="1">SM1354</strain>
    </source>
</reference>
<evidence type="ECO:0000313" key="1">
    <source>
        <dbReference type="EMBL" id="MBL0766261.1"/>
    </source>
</evidence>
<dbReference type="GO" id="GO:0004180">
    <property type="term" value="F:carboxypeptidase activity"/>
    <property type="evidence" value="ECO:0007669"/>
    <property type="project" value="UniProtKB-KW"/>
</dbReference>
<dbReference type="Gene3D" id="2.60.40.1120">
    <property type="entry name" value="Carboxypeptidase-like, regulatory domain"/>
    <property type="match status" value="1"/>
</dbReference>